<feature type="chain" id="PRO_5034982267" evidence="1">
    <location>
        <begin position="26"/>
        <end position="191"/>
    </location>
</feature>
<dbReference type="SUPFAM" id="SSF53254">
    <property type="entry name" value="Phosphoglycerate mutase-like"/>
    <property type="match status" value="1"/>
</dbReference>
<dbReference type="OrthoDB" id="2237472at2"/>
<dbReference type="RefSeq" id="WP_051244151.1">
    <property type="nucleotide sequence ID" value="NZ_FNBW01000008.1"/>
</dbReference>
<dbReference type="CDD" id="cd07040">
    <property type="entry name" value="HP"/>
    <property type="match status" value="1"/>
</dbReference>
<protein>
    <submittedName>
        <fullName evidence="2">Phosphohistidine phosphatase SixA</fullName>
    </submittedName>
</protein>
<dbReference type="InterPro" id="IPR029033">
    <property type="entry name" value="His_PPase_superfam"/>
</dbReference>
<evidence type="ECO:0000313" key="3">
    <source>
        <dbReference type="Proteomes" id="UP000198615"/>
    </source>
</evidence>
<dbReference type="Pfam" id="PF00300">
    <property type="entry name" value="His_Phos_1"/>
    <property type="match status" value="1"/>
</dbReference>
<comment type="caution">
    <text evidence="2">The sequence shown here is derived from an EMBL/GenBank/DDBJ whole genome shotgun (WGS) entry which is preliminary data.</text>
</comment>
<reference evidence="2 3" key="1">
    <citation type="submission" date="2016-10" db="EMBL/GenBank/DDBJ databases">
        <authorList>
            <person name="Varghese N."/>
            <person name="Submissions S."/>
        </authorList>
    </citation>
    <scope>NUCLEOTIDE SEQUENCE [LARGE SCALE GENOMIC DNA]</scope>
    <source>
        <strain evidence="2 3">DSM 18839</strain>
    </source>
</reference>
<evidence type="ECO:0000256" key="1">
    <source>
        <dbReference type="SAM" id="SignalP"/>
    </source>
</evidence>
<sequence>MTRSATALLTICFLAALALPTVARAGAEGWEAMRRPGAIALMRHAYAPGTGDPDNFTLGDCSTQRTLNDEGRAQARRIGEAFRRNGIEVDAVLTSQWCRSAETAELLGLGTPEPMPSLNSFFDARQRRAEQTEATLAFLRSRPEDHRLVLVTHQVNITALTGRGTASGEFVVIDLTPTGEVEVLGEVLVGR</sequence>
<name>A0A8G2BIQ0_9PROT</name>
<keyword evidence="1" id="KW-0732">Signal</keyword>
<feature type="signal peptide" evidence="1">
    <location>
        <begin position="1"/>
        <end position="25"/>
    </location>
</feature>
<proteinExistence type="predicted"/>
<dbReference type="EMBL" id="FNBW01000008">
    <property type="protein sequence ID" value="SDF93655.1"/>
    <property type="molecule type" value="Genomic_DNA"/>
</dbReference>
<evidence type="ECO:0000313" key="2">
    <source>
        <dbReference type="EMBL" id="SDF93655.1"/>
    </source>
</evidence>
<dbReference type="Proteomes" id="UP000198615">
    <property type="component" value="Unassembled WGS sequence"/>
</dbReference>
<dbReference type="InterPro" id="IPR013078">
    <property type="entry name" value="His_Pase_superF_clade-1"/>
</dbReference>
<dbReference type="Gene3D" id="3.40.50.1240">
    <property type="entry name" value="Phosphoglycerate mutase-like"/>
    <property type="match status" value="1"/>
</dbReference>
<dbReference type="AlphaFoldDB" id="A0A8G2BIQ0"/>
<organism evidence="2 3">
    <name type="scientific">Thalassobaculum litoreum DSM 18839</name>
    <dbReference type="NCBI Taxonomy" id="1123362"/>
    <lineage>
        <taxon>Bacteria</taxon>
        <taxon>Pseudomonadati</taxon>
        <taxon>Pseudomonadota</taxon>
        <taxon>Alphaproteobacteria</taxon>
        <taxon>Rhodospirillales</taxon>
        <taxon>Thalassobaculaceae</taxon>
        <taxon>Thalassobaculum</taxon>
    </lineage>
</organism>
<keyword evidence="3" id="KW-1185">Reference proteome</keyword>
<gene>
    <name evidence="2" type="ORF">SAMN05660686_02800</name>
</gene>
<accession>A0A8G2BIQ0</accession>